<protein>
    <recommendedName>
        <fullName evidence="3">P-loop containing nucleoside triphosphate hydrolase protein</fullName>
    </recommendedName>
</protein>
<comment type="caution">
    <text evidence="1">The sequence shown here is derived from an EMBL/GenBank/DDBJ whole genome shotgun (WGS) entry which is preliminary data.</text>
</comment>
<reference evidence="1 2" key="1">
    <citation type="submission" date="2021-02" db="EMBL/GenBank/DDBJ databases">
        <title>Variation within the Batrachochytrium salamandrivorans European outbreak.</title>
        <authorList>
            <person name="Kelly M."/>
            <person name="Pasmans F."/>
            <person name="Shea T.P."/>
            <person name="Munoz J.F."/>
            <person name="Carranza S."/>
            <person name="Cuomo C.A."/>
            <person name="Martel A."/>
        </authorList>
    </citation>
    <scope>NUCLEOTIDE SEQUENCE [LARGE SCALE GENOMIC DNA]</scope>
    <source>
        <strain evidence="1 2">AMFP18/2</strain>
    </source>
</reference>
<evidence type="ECO:0008006" key="3">
    <source>
        <dbReference type="Google" id="ProtNLM"/>
    </source>
</evidence>
<dbReference type="Proteomes" id="UP001648503">
    <property type="component" value="Unassembled WGS sequence"/>
</dbReference>
<dbReference type="InterPro" id="IPR026302">
    <property type="entry name" value="NEDD4-bd_p2"/>
</dbReference>
<evidence type="ECO:0000313" key="2">
    <source>
        <dbReference type="Proteomes" id="UP001648503"/>
    </source>
</evidence>
<dbReference type="Pfam" id="PF13671">
    <property type="entry name" value="AAA_33"/>
    <property type="match status" value="1"/>
</dbReference>
<dbReference type="SUPFAM" id="SSF52540">
    <property type="entry name" value="P-loop containing nucleoside triphosphate hydrolases"/>
    <property type="match status" value="1"/>
</dbReference>
<dbReference type="EMBL" id="JAFCIX010000545">
    <property type="protein sequence ID" value="KAH6588066.1"/>
    <property type="molecule type" value="Genomic_DNA"/>
</dbReference>
<dbReference type="Gene3D" id="3.40.50.300">
    <property type="entry name" value="P-loop containing nucleotide triphosphate hydrolases"/>
    <property type="match status" value="1"/>
</dbReference>
<evidence type="ECO:0000313" key="1">
    <source>
        <dbReference type="EMBL" id="KAH6588066.1"/>
    </source>
</evidence>
<dbReference type="PANTHER" id="PTHR13308">
    <property type="entry name" value="NEDD4-BINDING PROTEIN 2-LIKE 1"/>
    <property type="match status" value="1"/>
</dbReference>
<gene>
    <name evidence="1" type="ORF">BASA50_010929</name>
</gene>
<sequence length="172" mass="19007">MSTTTTTTTIKELILLRGLPGSGKSTLAKQILQQTPALSTSSPTHIPPPPTGVILSTDDYFTTPNGYTFVPQQLSIAHAWNQSRARQAASLGITPIIIDNTHVKRWEAKAYVKIAMAMGYSVTLREPLTDWWLARDTHTMALRNTHGVSEHTIVAMMAKWDTDYTINTILES</sequence>
<dbReference type="PANTHER" id="PTHR13308:SF40">
    <property type="entry name" value="NEDD4-BINDING PROTEIN 2-LIKE 1"/>
    <property type="match status" value="1"/>
</dbReference>
<organism evidence="1 2">
    <name type="scientific">Batrachochytrium salamandrivorans</name>
    <dbReference type="NCBI Taxonomy" id="1357716"/>
    <lineage>
        <taxon>Eukaryota</taxon>
        <taxon>Fungi</taxon>
        <taxon>Fungi incertae sedis</taxon>
        <taxon>Chytridiomycota</taxon>
        <taxon>Chytridiomycota incertae sedis</taxon>
        <taxon>Chytridiomycetes</taxon>
        <taxon>Rhizophydiales</taxon>
        <taxon>Rhizophydiales incertae sedis</taxon>
        <taxon>Batrachochytrium</taxon>
    </lineage>
</organism>
<keyword evidence="2" id="KW-1185">Reference proteome</keyword>
<proteinExistence type="predicted"/>
<dbReference type="InterPro" id="IPR027417">
    <property type="entry name" value="P-loop_NTPase"/>
</dbReference>
<accession>A0ABQ8EX44</accession>
<name>A0ABQ8EX44_9FUNG</name>